<reference evidence="1" key="1">
    <citation type="journal article" date="2010" name="Science">
        <title>Plasticity of animal genome architecture unmasked by rapid evolution of a pelagic tunicate.</title>
        <authorList>
            <person name="Denoeud F."/>
            <person name="Henriet S."/>
            <person name="Mungpakdee S."/>
            <person name="Aury J.M."/>
            <person name="Da Silva C."/>
            <person name="Brinkmann H."/>
            <person name="Mikhaleva J."/>
            <person name="Olsen L.C."/>
            <person name="Jubin C."/>
            <person name="Canestro C."/>
            <person name="Bouquet J.M."/>
            <person name="Danks G."/>
            <person name="Poulain J."/>
            <person name="Campsteijn C."/>
            <person name="Adamski M."/>
            <person name="Cross I."/>
            <person name="Yadetie F."/>
            <person name="Muffato M."/>
            <person name="Louis A."/>
            <person name="Butcher S."/>
            <person name="Tsagkogeorga G."/>
            <person name="Konrad A."/>
            <person name="Singh S."/>
            <person name="Jensen M.F."/>
            <person name="Cong E.H."/>
            <person name="Eikeseth-Otteraa H."/>
            <person name="Noel B."/>
            <person name="Anthouard V."/>
            <person name="Porcel B.M."/>
            <person name="Kachouri-Lafond R."/>
            <person name="Nishino A."/>
            <person name="Ugolini M."/>
            <person name="Chourrout P."/>
            <person name="Nishida H."/>
            <person name="Aasland R."/>
            <person name="Huzurbazar S."/>
            <person name="Westhof E."/>
            <person name="Delsuc F."/>
            <person name="Lehrach H."/>
            <person name="Reinhardt R."/>
            <person name="Weissenbach J."/>
            <person name="Roy S.W."/>
            <person name="Artiguenave F."/>
            <person name="Postlethwait J.H."/>
            <person name="Manak J.R."/>
            <person name="Thompson E.M."/>
            <person name="Jaillon O."/>
            <person name="Du Pasquier L."/>
            <person name="Boudinot P."/>
            <person name="Liberles D.A."/>
            <person name="Volff J.N."/>
            <person name="Philippe H."/>
            <person name="Lenhard B."/>
            <person name="Roest Crollius H."/>
            <person name="Wincker P."/>
            <person name="Chourrout D."/>
        </authorList>
    </citation>
    <scope>NUCLEOTIDE SEQUENCE [LARGE SCALE GENOMIC DNA]</scope>
</reference>
<feature type="non-terminal residue" evidence="1">
    <location>
        <position position="1"/>
    </location>
</feature>
<proteinExistence type="predicted"/>
<protein>
    <submittedName>
        <fullName evidence="1">Uncharacterized protein</fullName>
    </submittedName>
</protein>
<dbReference type="AlphaFoldDB" id="E4YNM5"/>
<dbReference type="EMBL" id="FN654895">
    <property type="protein sequence ID" value="CBY37073.1"/>
    <property type="molecule type" value="Genomic_DNA"/>
</dbReference>
<evidence type="ECO:0000313" key="1">
    <source>
        <dbReference type="EMBL" id="CBY37073.1"/>
    </source>
</evidence>
<gene>
    <name evidence="1" type="ORF">GSOID_T00030142001</name>
</gene>
<organism evidence="1">
    <name type="scientific">Oikopleura dioica</name>
    <name type="common">Tunicate</name>
    <dbReference type="NCBI Taxonomy" id="34765"/>
    <lineage>
        <taxon>Eukaryota</taxon>
        <taxon>Metazoa</taxon>
        <taxon>Chordata</taxon>
        <taxon>Tunicata</taxon>
        <taxon>Appendicularia</taxon>
        <taxon>Copelata</taxon>
        <taxon>Oikopleuridae</taxon>
        <taxon>Oikopleura</taxon>
    </lineage>
</organism>
<sequence>CSTAEKCHMKDEDLREKLNEILSGEDEQNEKQPGNPKNTLALVKIKVAYIDNLFGRIQDLLLELNDKIQKFEESWKCFYLLLREKFPKIGEEELVEHVLPNLSDYFVIRKRRRVIANSSSTNLSLKDLGKRKPCEELPELIRELSEELGVIVSSTQETEIKIEEIVQQRTLMEKYLQQEVPEYSRRIYLLYKIDQNFIESEKCAAALDIISRMWTNIDS</sequence>
<name>E4YNM5_OIKDI</name>
<dbReference type="Proteomes" id="UP000011014">
    <property type="component" value="Unassembled WGS sequence"/>
</dbReference>
<accession>E4YNM5</accession>